<dbReference type="Proteomes" id="UP001162891">
    <property type="component" value="Chromosome"/>
</dbReference>
<dbReference type="PANTHER" id="PTHR45586:SF1">
    <property type="entry name" value="LIPOPOLYSACCHARIDE ASSEMBLY PROTEIN B"/>
    <property type="match status" value="1"/>
</dbReference>
<dbReference type="InterPro" id="IPR051012">
    <property type="entry name" value="CellSynth/LPSAsmb/PSIAsmb"/>
</dbReference>
<organism evidence="4 5">
    <name type="scientific">Anaeromyxobacter oryzae</name>
    <dbReference type="NCBI Taxonomy" id="2918170"/>
    <lineage>
        <taxon>Bacteria</taxon>
        <taxon>Pseudomonadati</taxon>
        <taxon>Myxococcota</taxon>
        <taxon>Myxococcia</taxon>
        <taxon>Myxococcales</taxon>
        <taxon>Cystobacterineae</taxon>
        <taxon>Anaeromyxobacteraceae</taxon>
        <taxon>Anaeromyxobacter</taxon>
    </lineage>
</organism>
<dbReference type="Pfam" id="PF13174">
    <property type="entry name" value="TPR_6"/>
    <property type="match status" value="1"/>
</dbReference>
<dbReference type="Pfam" id="PF13176">
    <property type="entry name" value="TPR_7"/>
    <property type="match status" value="3"/>
</dbReference>
<keyword evidence="2" id="KW-0802">TPR repeat</keyword>
<keyword evidence="5" id="KW-1185">Reference proteome</keyword>
<name>A0ABN6N0A0_9BACT</name>
<dbReference type="Pfam" id="PF13181">
    <property type="entry name" value="TPR_8"/>
    <property type="match status" value="1"/>
</dbReference>
<evidence type="ECO:0000313" key="4">
    <source>
        <dbReference type="EMBL" id="BDG06593.1"/>
    </source>
</evidence>
<dbReference type="Pfam" id="PF14559">
    <property type="entry name" value="TPR_19"/>
    <property type="match status" value="1"/>
</dbReference>
<accession>A0ABN6N0A0</accession>
<reference evidence="5" key="1">
    <citation type="journal article" date="2022" name="Int. J. Syst. Evol. Microbiol.">
        <title>Anaeromyxobacter oryzae sp. nov., Anaeromyxobacter diazotrophicus sp. nov. and Anaeromyxobacter paludicola sp. nov., isolated from paddy soils.</title>
        <authorList>
            <person name="Itoh H."/>
            <person name="Xu Z."/>
            <person name="Mise K."/>
            <person name="Masuda Y."/>
            <person name="Ushijima N."/>
            <person name="Hayakawa C."/>
            <person name="Shiratori Y."/>
            <person name="Senoo K."/>
        </authorList>
    </citation>
    <scope>NUCLEOTIDE SEQUENCE [LARGE SCALE GENOMIC DNA]</scope>
    <source>
        <strain evidence="5">Red232</strain>
    </source>
</reference>
<evidence type="ECO:0000256" key="1">
    <source>
        <dbReference type="ARBA" id="ARBA00022737"/>
    </source>
</evidence>
<evidence type="ECO:0008006" key="6">
    <source>
        <dbReference type="Google" id="ProtNLM"/>
    </source>
</evidence>
<feature type="region of interest" description="Disordered" evidence="3">
    <location>
        <begin position="1"/>
        <end position="20"/>
    </location>
</feature>
<evidence type="ECO:0000256" key="3">
    <source>
        <dbReference type="SAM" id="MobiDB-lite"/>
    </source>
</evidence>
<evidence type="ECO:0000256" key="2">
    <source>
        <dbReference type="ARBA" id="ARBA00022803"/>
    </source>
</evidence>
<sequence length="1672" mass="175789">MPEADSLWPPPGDAGGGADSIAGELASRIDAVPPAPGDAMDWVSVAAGYEREALALGAHPATAELLFEAGRIYEERLGDPAAALEFHRRAFARDPAFLPNLRTARRLAMDLGDDALAAEVLDAEAAATTDPAARAALLLLRGRLLAALGQEGAAGDALARAAALAPEAFAIAEESARAAAASGDRAALADAYVRCARAAGDRLLSAHYLSAAAALLEDALEAPERAAPLALEAFELVPDDPFVRATARRHAERLGPGEPLAQILRAEAESATGAAAARAFQALARVEERLGRTDAAVVALDRARAGSPDDPVVLGELARLREARGEWEEAAAVLEALAAAHLARRAAGHLRETVAAKLRRAEIEEERLGRAGEAIRCCREVVALDPLNRSALTALGRLCARAGDWEGLLAAFEAEATAARDPRDRAQRTFKAAEVLDERLGRAADATALLREALRVDPDLLPARAALERILEREGQWGPLCALLEEDAPRLDSPAEAAAHLFRIARLREERLGDLAGAAELYRRILALAPESRVALPALSSALTRLGRWEELAEVLAREAAVAVDPRRRVSLLQRRAEVLDEHVEDPEPARVAWEDVRVAAPDHLPALRALGRLHARAGRWEALAEMFRAEADAAPDPDQAAELVMRAGELLERRLGRSDDAVAAYREVLTLAPAHLPALHALARLYRARGDEESLVENLRAQASVRLAPEERAAALAEAAAICEERLRDPERAAEAYDEALRADPAFEPARRALDRLHADAGRRDALAALRRAAAVDDATPGAGERLLALARLEADRMADPAAARRAADALARAAPGNPASLLLALRLAMDPEGRSRARAGLAAAATVPAASAALLAAAAVDRRPAGLRRAALSEAAALAPDDPVLAAEEERRLREAGQHAALAAFCEARRATASDRPSRASWAVRAGEAWERAGAPERALAAFQAALADSPSHLAALRSARALFVRRGDWGAVRATLQAEGAALQDPHEAAAAWLEASAVAEQRFADLEGAASDCRRAAERDPRSRAPVARLEALLAASGHAGGDEVAALLAARARAEPDPARAADAWLAAARAALRGGSGVGRDEALAALDRALEVSPAHGPALELRARLRAEAGRAAEAVLDLEACLAAGGETGGNVALHLEAAALCHEALGDPDRARRHLEGALALAPDQAEALARIARIHRDGGDREAAIAALRRLVALPGLPRDAHLDHLAGLADLEAAGPELDAAAATCRRILDLDPGHPLALRLLVSVEERRGDVPMLAAALETAAIAARDPALRADAHLAAARLHAGELRSRAKGLEHLRAALEAAPDREDVLALLAETSEETAPALAIDAHRRLLARDPLRDASWSALYRLFDRTRAHDRAYVAATVLRWLGAPLPAAGAERLLLEGDRQTLAAPPPLPAADWETLRAPGDGGPLADVMAVVGDVLAAALLEPAAARGAPVREDHPFRRLLADLARSLGASEPEVHAAPLGRLAIEPGTPPAVLVGADLVRRTTAREQRFLLGRVAARLRARSAVADAVPPAALGEGVAAAVWQIVPGYAGTGRPAEDLVRLLGRMLPRRARKALEEPARALAQLRPAPDVGAWREAAAATADRAGLVLCGDVPTAIALLLRDERGTTAAPAATAERLAAVRACPDALALLAFAASEAHFVLRQRLRVAIA</sequence>
<dbReference type="PANTHER" id="PTHR45586">
    <property type="entry name" value="TPR REPEAT-CONTAINING PROTEIN PA4667"/>
    <property type="match status" value="1"/>
</dbReference>
<dbReference type="SMART" id="SM00028">
    <property type="entry name" value="TPR"/>
    <property type="match status" value="12"/>
</dbReference>
<gene>
    <name evidence="4" type="ORF">AMOR_55890</name>
</gene>
<dbReference type="EMBL" id="AP025591">
    <property type="protein sequence ID" value="BDG06593.1"/>
    <property type="molecule type" value="Genomic_DNA"/>
</dbReference>
<dbReference type="Gene3D" id="1.25.40.10">
    <property type="entry name" value="Tetratricopeptide repeat domain"/>
    <property type="match status" value="6"/>
</dbReference>
<dbReference type="InterPro" id="IPR019734">
    <property type="entry name" value="TPR_rpt"/>
</dbReference>
<proteinExistence type="predicted"/>
<dbReference type="InterPro" id="IPR011990">
    <property type="entry name" value="TPR-like_helical_dom_sf"/>
</dbReference>
<keyword evidence="1" id="KW-0677">Repeat</keyword>
<evidence type="ECO:0000313" key="5">
    <source>
        <dbReference type="Proteomes" id="UP001162891"/>
    </source>
</evidence>
<dbReference type="Pfam" id="PF13428">
    <property type="entry name" value="TPR_14"/>
    <property type="match status" value="1"/>
</dbReference>
<dbReference type="SUPFAM" id="SSF48452">
    <property type="entry name" value="TPR-like"/>
    <property type="match status" value="7"/>
</dbReference>
<dbReference type="RefSeq" id="WP_263009831.1">
    <property type="nucleotide sequence ID" value="NZ_AP025591.1"/>
</dbReference>
<protein>
    <recommendedName>
        <fullName evidence="6">Tetratricopeptide repeat protein</fullName>
    </recommendedName>
</protein>